<dbReference type="InterPro" id="IPR035681">
    <property type="entry name" value="ComA-like_MBL"/>
</dbReference>
<accession>A0A1V5SCF5</accession>
<dbReference type="EMBL" id="MWBO01000057">
    <property type="protein sequence ID" value="OQA51891.1"/>
    <property type="molecule type" value="Genomic_DNA"/>
</dbReference>
<dbReference type="Pfam" id="PF00753">
    <property type="entry name" value="Lactamase_B"/>
    <property type="match status" value="1"/>
</dbReference>
<dbReference type="SUPFAM" id="SSF56281">
    <property type="entry name" value="Metallo-hydrolase/oxidoreductase"/>
    <property type="match status" value="1"/>
</dbReference>
<comment type="caution">
    <text evidence="3">The sequence shown here is derived from an EMBL/GenBank/DDBJ whole genome shotgun (WGS) entry which is preliminary data.</text>
</comment>
<evidence type="ECO:0000256" key="1">
    <source>
        <dbReference type="SAM" id="Phobius"/>
    </source>
</evidence>
<feature type="transmembrane region" description="Helical" evidence="1">
    <location>
        <begin position="12"/>
        <end position="31"/>
    </location>
</feature>
<dbReference type="Proteomes" id="UP000485367">
    <property type="component" value="Unassembled WGS sequence"/>
</dbReference>
<keyword evidence="1" id="KW-0812">Transmembrane</keyword>
<keyword evidence="1" id="KW-1133">Transmembrane helix</keyword>
<dbReference type="PANTHER" id="PTHR30619:SF1">
    <property type="entry name" value="RECOMBINATION PROTEIN 2"/>
    <property type="match status" value="1"/>
</dbReference>
<dbReference type="Gene3D" id="3.60.15.10">
    <property type="entry name" value="Ribonuclease Z/Hydroxyacylglutathione hydrolase-like"/>
    <property type="match status" value="1"/>
</dbReference>
<reference evidence="3" key="1">
    <citation type="submission" date="2017-02" db="EMBL/GenBank/DDBJ databases">
        <title>Delving into the versatile metabolic prowess of the omnipresent phylum Bacteroidetes.</title>
        <authorList>
            <person name="Nobu M.K."/>
            <person name="Mei R."/>
            <person name="Narihiro T."/>
            <person name="Kuroda K."/>
            <person name="Liu W.-T."/>
        </authorList>
    </citation>
    <scope>NUCLEOTIDE SEQUENCE</scope>
    <source>
        <strain evidence="3">ADurb.Bin280</strain>
    </source>
</reference>
<sequence>MKKAHEKIFSFSLLAGIVFTVLIWVFALSLIEADRQNSPYAVFLDVGQGDSALISLPQSIQILIDTGESASVLSKIEKNMPRFDRRIEYLVLTHADSDHIGAADDILQSFEVGEVIVGPSKSDTQVYKKIEALISENKIQKREVFSGDVICPIESACMDFLSPDRGGSYGSTNEQSLVFRFNFLDKKIMFTGDAEDEIQAKISNKYDSERLKSEVLKVAHHGSKAAIDEGFLGEVGPSQAIISVGANSYGHPSANIIEVLKNNTIEVLRTDQRGDIKMELW</sequence>
<dbReference type="SMART" id="SM00849">
    <property type="entry name" value="Lactamase_B"/>
    <property type="match status" value="1"/>
</dbReference>
<dbReference type="InterPro" id="IPR001279">
    <property type="entry name" value="Metallo-B-lactamas"/>
</dbReference>
<proteinExistence type="predicted"/>
<dbReference type="InterPro" id="IPR052159">
    <property type="entry name" value="Competence_DNA_uptake"/>
</dbReference>
<feature type="domain" description="Metallo-beta-lactamase" evidence="2">
    <location>
        <begin position="48"/>
        <end position="221"/>
    </location>
</feature>
<protein>
    <submittedName>
        <fullName evidence="3">ComEC family competence protein</fullName>
    </submittedName>
</protein>
<dbReference type="InterPro" id="IPR036866">
    <property type="entry name" value="RibonucZ/Hydroxyglut_hydro"/>
</dbReference>
<evidence type="ECO:0000259" key="2">
    <source>
        <dbReference type="SMART" id="SM00849"/>
    </source>
</evidence>
<gene>
    <name evidence="3" type="ORF">BWY43_00768</name>
</gene>
<dbReference type="CDD" id="cd07731">
    <property type="entry name" value="ComA-like_MBL-fold"/>
    <property type="match status" value="1"/>
</dbReference>
<name>A0A1V5SCF5_9BACT</name>
<dbReference type="AlphaFoldDB" id="A0A1V5SCF5"/>
<evidence type="ECO:0000313" key="3">
    <source>
        <dbReference type="EMBL" id="OQA51891.1"/>
    </source>
</evidence>
<dbReference type="PANTHER" id="PTHR30619">
    <property type="entry name" value="DNA INTERNALIZATION/COMPETENCE PROTEIN COMEC/REC2"/>
    <property type="match status" value="1"/>
</dbReference>
<keyword evidence="1" id="KW-0472">Membrane</keyword>
<organism evidence="3">
    <name type="scientific">candidate division WS2 bacterium ADurb.Bin280</name>
    <dbReference type="NCBI Taxonomy" id="1852829"/>
    <lineage>
        <taxon>Bacteria</taxon>
        <taxon>candidate division WS2</taxon>
    </lineage>
</organism>